<feature type="signal peptide" evidence="13">
    <location>
        <begin position="1"/>
        <end position="15"/>
    </location>
</feature>
<evidence type="ECO:0000313" key="14">
    <source>
        <dbReference type="EMBL" id="KAH9845500.1"/>
    </source>
</evidence>
<accession>A0A9W7T1R3</accession>
<organism evidence="14 15">
    <name type="scientific">Teratosphaeria destructans</name>
    <dbReference type="NCBI Taxonomy" id="418781"/>
    <lineage>
        <taxon>Eukaryota</taxon>
        <taxon>Fungi</taxon>
        <taxon>Dikarya</taxon>
        <taxon>Ascomycota</taxon>
        <taxon>Pezizomycotina</taxon>
        <taxon>Dothideomycetes</taxon>
        <taxon>Dothideomycetidae</taxon>
        <taxon>Mycosphaerellales</taxon>
        <taxon>Teratosphaeriaceae</taxon>
        <taxon>Teratosphaeria</taxon>
    </lineage>
</organism>
<dbReference type="GO" id="GO:0009277">
    <property type="term" value="C:fungal-type cell wall"/>
    <property type="evidence" value="ECO:0007669"/>
    <property type="project" value="TreeGrafter"/>
</dbReference>
<dbReference type="GO" id="GO:0042973">
    <property type="term" value="F:glucan endo-1,3-beta-D-glucosidase activity"/>
    <property type="evidence" value="ECO:0007669"/>
    <property type="project" value="TreeGrafter"/>
</dbReference>
<dbReference type="GO" id="GO:0071555">
    <property type="term" value="P:cell wall organization"/>
    <property type="evidence" value="ECO:0007669"/>
    <property type="project" value="TreeGrafter"/>
</dbReference>
<dbReference type="Gene3D" id="3.20.20.80">
    <property type="entry name" value="Glycosidases"/>
    <property type="match status" value="1"/>
</dbReference>
<dbReference type="Pfam" id="PF00332">
    <property type="entry name" value="Glyco_hydro_17"/>
    <property type="match status" value="1"/>
</dbReference>
<protein>
    <recommendedName>
        <fullName evidence="10">glucan 1,3-beta-glucosidase</fullName>
        <ecNumber evidence="10">3.2.1.58</ecNumber>
    </recommendedName>
    <alternativeName>
        <fullName evidence="11">Exo-1,3-beta-glucanase</fullName>
    </alternativeName>
</protein>
<name>A0A9W7T1R3_9PEZI</name>
<keyword evidence="8" id="KW-0326">Glycosidase</keyword>
<reference evidence="14 15" key="2">
    <citation type="journal article" date="2021" name="Curr. Genet.">
        <title>Genetic response to nitrogen starvation in the aggressive Eucalyptus foliar pathogen Teratosphaeria destructans.</title>
        <authorList>
            <person name="Havenga M."/>
            <person name="Wingfield B.D."/>
            <person name="Wingfield M.J."/>
            <person name="Dreyer L.L."/>
            <person name="Roets F."/>
            <person name="Aylward J."/>
        </authorList>
    </citation>
    <scope>NUCLEOTIDE SEQUENCE [LARGE SCALE GENOMIC DNA]</scope>
    <source>
        <strain evidence="14">CMW44962</strain>
    </source>
</reference>
<dbReference type="OrthoDB" id="1293114at2759"/>
<dbReference type="SUPFAM" id="SSF51445">
    <property type="entry name" value="(Trans)glycosidases"/>
    <property type="match status" value="1"/>
</dbReference>
<dbReference type="GO" id="GO:0004338">
    <property type="term" value="F:glucan exo-1,3-beta-glucosidase activity"/>
    <property type="evidence" value="ECO:0007669"/>
    <property type="project" value="UniProtKB-EC"/>
</dbReference>
<dbReference type="AlphaFoldDB" id="A0A9W7T1R3"/>
<evidence type="ECO:0000256" key="9">
    <source>
        <dbReference type="ARBA" id="ARBA00036824"/>
    </source>
</evidence>
<evidence type="ECO:0000256" key="3">
    <source>
        <dbReference type="ARBA" id="ARBA00022512"/>
    </source>
</evidence>
<gene>
    <name evidence="14" type="ORF">Tdes44962_MAKER06534</name>
</gene>
<keyword evidence="4" id="KW-0964">Secreted</keyword>
<evidence type="ECO:0000256" key="5">
    <source>
        <dbReference type="ARBA" id="ARBA00022729"/>
    </source>
</evidence>
<dbReference type="EMBL" id="RIBY02000047">
    <property type="protein sequence ID" value="KAH9845500.1"/>
    <property type="molecule type" value="Genomic_DNA"/>
</dbReference>
<evidence type="ECO:0000256" key="8">
    <source>
        <dbReference type="ARBA" id="ARBA00023295"/>
    </source>
</evidence>
<keyword evidence="15" id="KW-1185">Reference proteome</keyword>
<dbReference type="EC" id="3.2.1.58" evidence="10"/>
<dbReference type="GO" id="GO:0005576">
    <property type="term" value="C:extracellular region"/>
    <property type="evidence" value="ECO:0007669"/>
    <property type="project" value="TreeGrafter"/>
</dbReference>
<keyword evidence="5 13" id="KW-0732">Signal</keyword>
<dbReference type="Proteomes" id="UP001138500">
    <property type="component" value="Unassembled WGS sequence"/>
</dbReference>
<evidence type="ECO:0000256" key="7">
    <source>
        <dbReference type="ARBA" id="ARBA00023180"/>
    </source>
</evidence>
<sequence>MHVPTLLALASPALAALQKGSFGFALGDKTAKGECKQQSDYEADFDAIKAQTGARIVRDYAASDCNSAANLLPAAKAKDFQVILGVWPDTAEAFEADKQALKTYATQYADQVYAVTVGSETLYRGNFTGEELLGKIKEVKEILPHTKVGTADSWNKFADGTADAVIKGGVDILLANAFSYWQGKQVGDGAVYTYFDDVQQALARVQQISGSLDNIEYWNGETGWPTDGGTNYGPATASTDLAATFYQQGVCGLLKWGINVFYFEAFDEPWKPTSVGTDGQSENEQHWGAMTADRKAKFTLTCN</sequence>
<evidence type="ECO:0000256" key="2">
    <source>
        <dbReference type="ARBA" id="ARBA00008773"/>
    </source>
</evidence>
<comment type="subcellular location">
    <subcellularLocation>
        <location evidence="1">Secreted</location>
        <location evidence="1">Cell wall</location>
    </subcellularLocation>
</comment>
<comment type="similarity">
    <text evidence="2 12">Belongs to the glycosyl hydrolase 17 family.</text>
</comment>
<evidence type="ECO:0000256" key="12">
    <source>
        <dbReference type="RuleBase" id="RU004335"/>
    </source>
</evidence>
<evidence type="ECO:0000313" key="15">
    <source>
        <dbReference type="Proteomes" id="UP001138500"/>
    </source>
</evidence>
<evidence type="ECO:0000256" key="13">
    <source>
        <dbReference type="SAM" id="SignalP"/>
    </source>
</evidence>
<dbReference type="PANTHER" id="PTHR16631:SF26">
    <property type="entry name" value="GLUCAN 1,3-BETA-GLUCOSIDASE"/>
    <property type="match status" value="1"/>
</dbReference>
<keyword evidence="7" id="KW-0325">Glycoprotein</keyword>
<keyword evidence="6 14" id="KW-0378">Hydrolase</keyword>
<dbReference type="InterPro" id="IPR000490">
    <property type="entry name" value="Glyco_hydro_17"/>
</dbReference>
<dbReference type="InterPro" id="IPR050732">
    <property type="entry name" value="Beta-glucan_modifiers"/>
</dbReference>
<evidence type="ECO:0000256" key="6">
    <source>
        <dbReference type="ARBA" id="ARBA00022801"/>
    </source>
</evidence>
<comment type="catalytic activity">
    <reaction evidence="9">
        <text>Successive hydrolysis of beta-D-glucose units from the non-reducing ends of (1-&gt;3)-beta-D-glucans, releasing alpha-glucose.</text>
        <dbReference type="EC" id="3.2.1.58"/>
    </reaction>
</comment>
<evidence type="ECO:0000256" key="10">
    <source>
        <dbReference type="ARBA" id="ARBA00038929"/>
    </source>
</evidence>
<evidence type="ECO:0000256" key="11">
    <source>
        <dbReference type="ARBA" id="ARBA00041761"/>
    </source>
</evidence>
<feature type="chain" id="PRO_5040827317" description="glucan 1,3-beta-glucosidase" evidence="13">
    <location>
        <begin position="16"/>
        <end position="303"/>
    </location>
</feature>
<dbReference type="PANTHER" id="PTHR16631">
    <property type="entry name" value="GLUCAN 1,3-BETA-GLUCOSIDASE"/>
    <property type="match status" value="1"/>
</dbReference>
<evidence type="ECO:0000256" key="1">
    <source>
        <dbReference type="ARBA" id="ARBA00004191"/>
    </source>
</evidence>
<dbReference type="GO" id="GO:0009986">
    <property type="term" value="C:cell surface"/>
    <property type="evidence" value="ECO:0007669"/>
    <property type="project" value="TreeGrafter"/>
</dbReference>
<dbReference type="InterPro" id="IPR017853">
    <property type="entry name" value="GH"/>
</dbReference>
<dbReference type="GO" id="GO:0005975">
    <property type="term" value="P:carbohydrate metabolic process"/>
    <property type="evidence" value="ECO:0007669"/>
    <property type="project" value="InterPro"/>
</dbReference>
<keyword evidence="3" id="KW-0134">Cell wall</keyword>
<reference evidence="14 15" key="1">
    <citation type="journal article" date="2018" name="IMA Fungus">
        <title>IMA Genome-F 10: Nine draft genome sequences of Claviceps purpurea s.lat., including C. arundinis, C. humidiphila, and C. cf. spartinae, pseudomolecules for the pitch canker pathogen Fusarium circinatum, draft genome of Davidsoniella eucalypti, Grosmannia galeiformis, Quambalaria eucalypti, and Teratosphaeria destructans.</title>
        <authorList>
            <person name="Wingfield B.D."/>
            <person name="Liu M."/>
            <person name="Nguyen H.D."/>
            <person name="Lane F.A."/>
            <person name="Morgan S.W."/>
            <person name="De Vos L."/>
            <person name="Wilken P.M."/>
            <person name="Duong T.A."/>
            <person name="Aylward J."/>
            <person name="Coetzee M.P."/>
            <person name="Dadej K."/>
            <person name="De Beer Z.W."/>
            <person name="Findlay W."/>
            <person name="Havenga M."/>
            <person name="Kolarik M."/>
            <person name="Menzies J.G."/>
            <person name="Naidoo K."/>
            <person name="Pochopski O."/>
            <person name="Shoukouhi P."/>
            <person name="Santana Q.C."/>
            <person name="Seifert K.A."/>
            <person name="Soal N."/>
            <person name="Steenkamp E.T."/>
            <person name="Tatham C.T."/>
            <person name="van der Nest M.A."/>
            <person name="Wingfield M.J."/>
        </authorList>
    </citation>
    <scope>NUCLEOTIDE SEQUENCE [LARGE SCALE GENOMIC DNA]</scope>
    <source>
        <strain evidence="14">CMW44962</strain>
    </source>
</reference>
<evidence type="ECO:0000256" key="4">
    <source>
        <dbReference type="ARBA" id="ARBA00022525"/>
    </source>
</evidence>
<comment type="caution">
    <text evidence="14">The sequence shown here is derived from an EMBL/GenBank/DDBJ whole genome shotgun (WGS) entry which is preliminary data.</text>
</comment>
<proteinExistence type="inferred from homology"/>